<dbReference type="PANTHER" id="PTHR30558">
    <property type="entry name" value="EXBD MEMBRANE COMPONENT OF PMF-DRIVEN MACROMOLECULE IMPORT SYSTEM"/>
    <property type="match status" value="1"/>
</dbReference>
<comment type="caution">
    <text evidence="9">The sequence shown here is derived from an EMBL/GenBank/DDBJ whole genome shotgun (WGS) entry which is preliminary data.</text>
</comment>
<proteinExistence type="inferred from homology"/>
<evidence type="ECO:0000256" key="2">
    <source>
        <dbReference type="ARBA" id="ARBA00005811"/>
    </source>
</evidence>
<protein>
    <submittedName>
        <fullName evidence="9">Biopolymer transporter ExbD</fullName>
    </submittedName>
</protein>
<dbReference type="InterPro" id="IPR003400">
    <property type="entry name" value="ExbD"/>
</dbReference>
<dbReference type="RefSeq" id="WP_305451018.1">
    <property type="nucleotide sequence ID" value="NZ_JAUYVO010000010.1"/>
</dbReference>
<comment type="similarity">
    <text evidence="2 7">Belongs to the ExbD/TolR family.</text>
</comment>
<comment type="subcellular location">
    <subcellularLocation>
        <location evidence="1">Cell membrane</location>
        <topology evidence="1">Single-pass membrane protein</topology>
    </subcellularLocation>
    <subcellularLocation>
        <location evidence="7">Cell membrane</location>
        <topology evidence="7">Single-pass type II membrane protein</topology>
    </subcellularLocation>
</comment>
<accession>A0ABT9EXJ2</accession>
<dbReference type="Gene3D" id="3.30.420.270">
    <property type="match status" value="1"/>
</dbReference>
<keyword evidence="7" id="KW-0813">Transport</keyword>
<organism evidence="9 10">
    <name type="scientific">Neptunomonas phycophila</name>
    <dbReference type="NCBI Taxonomy" id="1572645"/>
    <lineage>
        <taxon>Bacteria</taxon>
        <taxon>Pseudomonadati</taxon>
        <taxon>Pseudomonadota</taxon>
        <taxon>Gammaproteobacteria</taxon>
        <taxon>Oceanospirillales</taxon>
        <taxon>Oceanospirillaceae</taxon>
        <taxon>Neptunomonas</taxon>
    </lineage>
</organism>
<dbReference type="Pfam" id="PF02472">
    <property type="entry name" value="ExbD"/>
    <property type="match status" value="1"/>
</dbReference>
<evidence type="ECO:0000256" key="7">
    <source>
        <dbReference type="RuleBase" id="RU003879"/>
    </source>
</evidence>
<name>A0ABT9EXJ2_9GAMM</name>
<evidence type="ECO:0000256" key="1">
    <source>
        <dbReference type="ARBA" id="ARBA00004162"/>
    </source>
</evidence>
<keyword evidence="3" id="KW-1003">Cell membrane</keyword>
<feature type="transmembrane region" description="Helical" evidence="8">
    <location>
        <begin position="12"/>
        <end position="31"/>
    </location>
</feature>
<keyword evidence="5 8" id="KW-1133">Transmembrane helix</keyword>
<evidence type="ECO:0000256" key="5">
    <source>
        <dbReference type="ARBA" id="ARBA00022989"/>
    </source>
</evidence>
<reference evidence="9" key="1">
    <citation type="submission" date="2023-07" db="EMBL/GenBank/DDBJ databases">
        <title>Genome content predicts the carbon catabolic preferences of heterotrophic bacteria.</title>
        <authorList>
            <person name="Gralka M."/>
        </authorList>
    </citation>
    <scope>NUCLEOTIDE SEQUENCE</scope>
    <source>
        <strain evidence="9">5G01</strain>
    </source>
</reference>
<dbReference type="PANTHER" id="PTHR30558:SF3">
    <property type="entry name" value="BIOPOLYMER TRANSPORT PROTEIN EXBD-RELATED"/>
    <property type="match status" value="1"/>
</dbReference>
<dbReference type="EMBL" id="JAUYVO010000010">
    <property type="protein sequence ID" value="MDP2523767.1"/>
    <property type="molecule type" value="Genomic_DNA"/>
</dbReference>
<evidence type="ECO:0000256" key="6">
    <source>
        <dbReference type="ARBA" id="ARBA00023136"/>
    </source>
</evidence>
<evidence type="ECO:0000256" key="3">
    <source>
        <dbReference type="ARBA" id="ARBA00022475"/>
    </source>
</evidence>
<keyword evidence="4 7" id="KW-0812">Transmembrane</keyword>
<dbReference type="Proteomes" id="UP001177341">
    <property type="component" value="Unassembled WGS sequence"/>
</dbReference>
<evidence type="ECO:0000313" key="10">
    <source>
        <dbReference type="Proteomes" id="UP001177341"/>
    </source>
</evidence>
<keyword evidence="7" id="KW-0653">Protein transport</keyword>
<keyword evidence="6 8" id="KW-0472">Membrane</keyword>
<evidence type="ECO:0000256" key="8">
    <source>
        <dbReference type="SAM" id="Phobius"/>
    </source>
</evidence>
<keyword evidence="10" id="KW-1185">Reference proteome</keyword>
<gene>
    <name evidence="9" type="ORF">Q8W30_14425</name>
</gene>
<evidence type="ECO:0000313" key="9">
    <source>
        <dbReference type="EMBL" id="MDP2523767.1"/>
    </source>
</evidence>
<sequence>MKFQRQRREEVNVNLTPLIDVVFLLLIFFMVSTTFTKETHLEVDLPEAAEATQLEEQPQTVDIIISAEGTFTVNGQPLINTQAETLRIAILKVLGDQASLEQKPPLIVTADAKTPHQFVVTAMDVAGQLGFDKLSITTQQAAE</sequence>
<evidence type="ECO:0000256" key="4">
    <source>
        <dbReference type="ARBA" id="ARBA00022692"/>
    </source>
</evidence>